<gene>
    <name evidence="1" type="ORF">FLP23_00415</name>
</gene>
<accession>A0A5C1Y4F0</accession>
<name>A0A5C1Y4F0_9MICO</name>
<keyword evidence="2" id="KW-1185">Reference proteome</keyword>
<organism evidence="1 2">
    <name type="scientific">Protaetiibacter larvae</name>
    <dbReference type="NCBI Taxonomy" id="2592654"/>
    <lineage>
        <taxon>Bacteria</taxon>
        <taxon>Bacillati</taxon>
        <taxon>Actinomycetota</taxon>
        <taxon>Actinomycetes</taxon>
        <taxon>Micrococcales</taxon>
        <taxon>Microbacteriaceae</taxon>
        <taxon>Protaetiibacter</taxon>
    </lineage>
</organism>
<evidence type="ECO:0000313" key="2">
    <source>
        <dbReference type="Proteomes" id="UP000322159"/>
    </source>
</evidence>
<reference evidence="1 2" key="1">
    <citation type="submission" date="2019-09" db="EMBL/GenBank/DDBJ databases">
        <title>Genome sequencing of strain KACC 19322.</title>
        <authorList>
            <person name="Heo J."/>
            <person name="Kim S.-J."/>
            <person name="Kim J.-S."/>
            <person name="Hong S.-B."/>
            <person name="Kwon S.-W."/>
        </authorList>
    </citation>
    <scope>NUCLEOTIDE SEQUENCE [LARGE SCALE GENOMIC DNA]</scope>
    <source>
        <strain evidence="1 2">KACC 19322</strain>
    </source>
</reference>
<dbReference type="KEGG" id="lyk:FLP23_00415"/>
<dbReference type="Proteomes" id="UP000322159">
    <property type="component" value="Chromosome"/>
</dbReference>
<protein>
    <submittedName>
        <fullName evidence="1">Uncharacterized protein</fullName>
    </submittedName>
</protein>
<dbReference type="AlphaFoldDB" id="A0A5C1Y4F0"/>
<proteinExistence type="predicted"/>
<dbReference type="RefSeq" id="WP_149324059.1">
    <property type="nucleotide sequence ID" value="NZ_CP043504.1"/>
</dbReference>
<sequence length="74" mass="8400">MSSVDPPVDAVEASRALDDWFLRLSREASRRRRGSSRGGVLVRRARTARRLVRELGVRTTAEVLAGELRKVLRR</sequence>
<dbReference type="EMBL" id="CP043504">
    <property type="protein sequence ID" value="QEO08626.1"/>
    <property type="molecule type" value="Genomic_DNA"/>
</dbReference>
<evidence type="ECO:0000313" key="1">
    <source>
        <dbReference type="EMBL" id="QEO08626.1"/>
    </source>
</evidence>